<evidence type="ECO:0000256" key="1">
    <source>
        <dbReference type="ARBA" id="ARBA00005806"/>
    </source>
</evidence>
<dbReference type="EMBL" id="DSTU01000004">
    <property type="protein sequence ID" value="HFJ53789.1"/>
    <property type="molecule type" value="Genomic_DNA"/>
</dbReference>
<sequence length="460" mass="51905">MTEFNFGYQDPVPARITFEEWDDLFQQIPDELIEKFHYFPPSQDAWSKYLFPPQVFAIYGARHLRRLKFDNSLAALRLWGFVNNESERLFRARQIGRKVIAVMGDLGPLAVLVNAFPDCVPFYPDCWWWTPFAMESKVLLETAARLGIGEATCYSRAALGAFAKHSYFPDPELVIAATGASCDDYSGVESLVARLTGSCLWVETPLRQPDNIDSLEQLLVAEYRRVISALEELTGTRLTETNLARSIAQANAVRTMTARLRQLAYQDAVLPALEMMVIEFGCLHYYSDIAEWTEILRHLVATAEYRRQTGQPVINPDALRLAWLTPPADPLLLTYTEDQGAKIVATEYVINQALTLIETSRPPLTAIARSHIEGSLNGTSRERAEMLIRQAQANRAEGLIISGILGGSHCAMESRLIGSLVREQLQIPVLEFDVAPPNREIDRQTKTRIDAFLELLRSRR</sequence>
<accession>A0A7C3ELZ7</accession>
<proteinExistence type="inferred from homology"/>
<dbReference type="EMBL" id="DSLG01000008">
    <property type="protein sequence ID" value="HEA87951.1"/>
    <property type="molecule type" value="Genomic_DNA"/>
</dbReference>
<dbReference type="Gene3D" id="1.20.1270.370">
    <property type="match status" value="1"/>
</dbReference>
<dbReference type="AlphaFoldDB" id="A0A7C3ELZ7"/>
<organism evidence="3">
    <name type="scientific">candidate division WOR-3 bacterium</name>
    <dbReference type="NCBI Taxonomy" id="2052148"/>
    <lineage>
        <taxon>Bacteria</taxon>
        <taxon>Bacteria division WOR-3</taxon>
    </lineage>
</organism>
<protein>
    <submittedName>
        <fullName evidence="3">2-hydroxyacyl-CoA dehydratase</fullName>
    </submittedName>
</protein>
<dbReference type="PANTHER" id="PTHR30548">
    <property type="entry name" value="2-HYDROXYGLUTARYL-COA DEHYDRATASE, D-COMPONENT-RELATED"/>
    <property type="match status" value="1"/>
</dbReference>
<comment type="caution">
    <text evidence="3">The sequence shown here is derived from an EMBL/GenBank/DDBJ whole genome shotgun (WGS) entry which is preliminary data.</text>
</comment>
<reference evidence="3" key="1">
    <citation type="journal article" date="2020" name="mSystems">
        <title>Genome- and Community-Level Interaction Insights into Carbon Utilization and Element Cycling Functions of Hydrothermarchaeota in Hydrothermal Sediment.</title>
        <authorList>
            <person name="Zhou Z."/>
            <person name="Liu Y."/>
            <person name="Xu W."/>
            <person name="Pan J."/>
            <person name="Luo Z.H."/>
            <person name="Li M."/>
        </authorList>
    </citation>
    <scope>NUCLEOTIDE SEQUENCE [LARGE SCALE GENOMIC DNA]</scope>
    <source>
        <strain evidence="2">SpSt-265</strain>
        <strain evidence="3">SpSt-465</strain>
    </source>
</reference>
<evidence type="ECO:0000313" key="2">
    <source>
        <dbReference type="EMBL" id="HEA87951.1"/>
    </source>
</evidence>
<name>A0A7C3ELZ7_UNCW3</name>
<gene>
    <name evidence="2" type="ORF">ENP94_08125</name>
    <name evidence="3" type="ORF">ENS16_03770</name>
</gene>
<dbReference type="Pfam" id="PF06050">
    <property type="entry name" value="HGD-D"/>
    <property type="match status" value="1"/>
</dbReference>
<dbReference type="PANTHER" id="PTHR30548:SF2">
    <property type="entry name" value="2-HYDROXYACYL-COA DEHYDRATASE,D-COMPONENT"/>
    <property type="match status" value="1"/>
</dbReference>
<dbReference type="InterPro" id="IPR010327">
    <property type="entry name" value="FldB/FldC_alpha/beta"/>
</dbReference>
<comment type="similarity">
    <text evidence="1">Belongs to the FldB/FldC dehydratase alpha/beta subunit family.</text>
</comment>
<dbReference type="Gene3D" id="3.40.50.11900">
    <property type="match status" value="1"/>
</dbReference>
<evidence type="ECO:0000313" key="3">
    <source>
        <dbReference type="EMBL" id="HFJ53789.1"/>
    </source>
</evidence>